<dbReference type="Proteomes" id="UP000789508">
    <property type="component" value="Unassembled WGS sequence"/>
</dbReference>
<protein>
    <submittedName>
        <fullName evidence="2">509_t:CDS:1</fullName>
    </submittedName>
</protein>
<sequence length="48" mass="4925">TTSHFNCKVTVTTSSNAAGGKTAGKQTVEASPESSMEKVQPQKAATNN</sequence>
<evidence type="ECO:0000313" key="3">
    <source>
        <dbReference type="Proteomes" id="UP000789508"/>
    </source>
</evidence>
<dbReference type="EMBL" id="CAJVPS010024023">
    <property type="protein sequence ID" value="CAG8715134.1"/>
    <property type="molecule type" value="Genomic_DNA"/>
</dbReference>
<feature type="compositionally biased region" description="Polar residues" evidence="1">
    <location>
        <begin position="1"/>
        <end position="17"/>
    </location>
</feature>
<feature type="region of interest" description="Disordered" evidence="1">
    <location>
        <begin position="1"/>
        <end position="48"/>
    </location>
</feature>
<evidence type="ECO:0000256" key="1">
    <source>
        <dbReference type="SAM" id="MobiDB-lite"/>
    </source>
</evidence>
<name>A0A9N9I1A8_9GLOM</name>
<evidence type="ECO:0000313" key="2">
    <source>
        <dbReference type="EMBL" id="CAG8715134.1"/>
    </source>
</evidence>
<proteinExistence type="predicted"/>
<organism evidence="2 3">
    <name type="scientific">Ambispora leptoticha</name>
    <dbReference type="NCBI Taxonomy" id="144679"/>
    <lineage>
        <taxon>Eukaryota</taxon>
        <taxon>Fungi</taxon>
        <taxon>Fungi incertae sedis</taxon>
        <taxon>Mucoromycota</taxon>
        <taxon>Glomeromycotina</taxon>
        <taxon>Glomeromycetes</taxon>
        <taxon>Archaeosporales</taxon>
        <taxon>Ambisporaceae</taxon>
        <taxon>Ambispora</taxon>
    </lineage>
</organism>
<dbReference type="AlphaFoldDB" id="A0A9N9I1A8"/>
<feature type="non-terminal residue" evidence="2">
    <location>
        <position position="1"/>
    </location>
</feature>
<feature type="non-terminal residue" evidence="2">
    <location>
        <position position="48"/>
    </location>
</feature>
<reference evidence="2" key="1">
    <citation type="submission" date="2021-06" db="EMBL/GenBank/DDBJ databases">
        <authorList>
            <person name="Kallberg Y."/>
            <person name="Tangrot J."/>
            <person name="Rosling A."/>
        </authorList>
    </citation>
    <scope>NUCLEOTIDE SEQUENCE</scope>
    <source>
        <strain evidence="2">FL130A</strain>
    </source>
</reference>
<feature type="compositionally biased region" description="Polar residues" evidence="1">
    <location>
        <begin position="24"/>
        <end position="34"/>
    </location>
</feature>
<keyword evidence="3" id="KW-1185">Reference proteome</keyword>
<comment type="caution">
    <text evidence="2">The sequence shown here is derived from an EMBL/GenBank/DDBJ whole genome shotgun (WGS) entry which is preliminary data.</text>
</comment>
<gene>
    <name evidence="2" type="ORF">ALEPTO_LOCUS12041</name>
</gene>
<accession>A0A9N9I1A8</accession>